<evidence type="ECO:0000259" key="4">
    <source>
        <dbReference type="Pfam" id="PF00881"/>
    </source>
</evidence>
<dbReference type="InterPro" id="IPR000415">
    <property type="entry name" value="Nitroreductase-like"/>
</dbReference>
<keyword evidence="3" id="KW-0560">Oxidoreductase</keyword>
<evidence type="ECO:0000313" key="5">
    <source>
        <dbReference type="EMBL" id="KXA31786.1"/>
    </source>
</evidence>
<sequence length="191" mass="22852">MKDYIEIIKKRRSCYNLSEDVDLTNEEIKYLVEDVMNITPSHMNSETSRIVLLFDDKSKDFWTRVNETFDKSINKEKFHGFYHAKGTALFFIDMNEIWDQEINMASYRDYFETWGHHSAAMLQLNLWQALRDEEIGASIQHYNPVIDEWVKEFYDLPEHWELVAQMPFGKIEEEPEAKDKKSIEEKLLVIE</sequence>
<reference evidence="5 6" key="1">
    <citation type="submission" date="2016-01" db="EMBL/GenBank/DDBJ databases">
        <authorList>
            <person name="Oliw E.H."/>
        </authorList>
    </citation>
    <scope>NUCLEOTIDE SEQUENCE [LARGE SCALE GENOMIC DNA]</scope>
    <source>
        <strain evidence="5 6">CMW7756A</strain>
    </source>
</reference>
<dbReference type="Pfam" id="PF00881">
    <property type="entry name" value="Nitroreductase"/>
    <property type="match status" value="1"/>
</dbReference>
<dbReference type="GO" id="GO:0005737">
    <property type="term" value="C:cytoplasm"/>
    <property type="evidence" value="ECO:0007669"/>
    <property type="project" value="UniProtKB-SubCell"/>
</dbReference>
<evidence type="ECO:0000313" key="6">
    <source>
        <dbReference type="Proteomes" id="UP000070174"/>
    </source>
</evidence>
<feature type="domain" description="Nitroreductase" evidence="4">
    <location>
        <begin position="8"/>
        <end position="170"/>
    </location>
</feature>
<dbReference type="SUPFAM" id="SSF55469">
    <property type="entry name" value="FMN-dependent nitroreductase-like"/>
    <property type="match status" value="1"/>
</dbReference>
<keyword evidence="2" id="KW-0963">Cytoplasm</keyword>
<proteinExistence type="predicted"/>
<dbReference type="Proteomes" id="UP000070174">
    <property type="component" value="Unassembled WGS sequence"/>
</dbReference>
<comment type="caution">
    <text evidence="5">The sequence shown here is derived from an EMBL/GenBank/DDBJ whole genome shotgun (WGS) entry which is preliminary data.</text>
</comment>
<evidence type="ECO:0000256" key="1">
    <source>
        <dbReference type="ARBA" id="ARBA00004496"/>
    </source>
</evidence>
<dbReference type="GO" id="GO:0034599">
    <property type="term" value="P:cellular response to oxidative stress"/>
    <property type="evidence" value="ECO:0007669"/>
    <property type="project" value="InterPro"/>
</dbReference>
<comment type="subcellular location">
    <subcellularLocation>
        <location evidence="1">Cytoplasm</location>
    </subcellularLocation>
</comment>
<dbReference type="FunFam" id="3.40.109.10:FF:000001">
    <property type="entry name" value="Nitroreductase family"/>
    <property type="match status" value="1"/>
</dbReference>
<evidence type="ECO:0000256" key="3">
    <source>
        <dbReference type="ARBA" id="ARBA00023002"/>
    </source>
</evidence>
<accession>A0A133PSH7</accession>
<organism evidence="5">
    <name type="scientific">Peptoniphilus harei</name>
    <dbReference type="NCBI Taxonomy" id="54005"/>
    <lineage>
        <taxon>Bacteria</taxon>
        <taxon>Bacillati</taxon>
        <taxon>Bacillota</taxon>
        <taxon>Tissierellia</taxon>
        <taxon>Tissierellales</taxon>
        <taxon>Peptoniphilaceae</taxon>
        <taxon>Peptoniphilus</taxon>
    </lineage>
</organism>
<dbReference type="RefSeq" id="WP_060799326.1">
    <property type="nucleotide sequence ID" value="NZ_KQ957085.1"/>
</dbReference>
<dbReference type="PANTHER" id="PTHR43035">
    <property type="entry name" value="FATTY ACID REPRESSION MUTANT PROTEIN 2-RELATED"/>
    <property type="match status" value="1"/>
</dbReference>
<dbReference type="GO" id="GO:0016491">
    <property type="term" value="F:oxidoreductase activity"/>
    <property type="evidence" value="ECO:0007669"/>
    <property type="project" value="UniProtKB-KW"/>
</dbReference>
<evidence type="ECO:0000256" key="2">
    <source>
        <dbReference type="ARBA" id="ARBA00022490"/>
    </source>
</evidence>
<protein>
    <submittedName>
        <fullName evidence="5">Nitroreductase family protein</fullName>
    </submittedName>
</protein>
<dbReference type="AlphaFoldDB" id="A0A133PSH7"/>
<gene>
    <name evidence="5" type="ORF">HMPREF3229_00036</name>
</gene>
<dbReference type="PANTHER" id="PTHR43035:SF1">
    <property type="entry name" value="FATTY ACID REPRESSION MUTANT PROTEIN 2-RELATED"/>
    <property type="match status" value="1"/>
</dbReference>
<dbReference type="InterPro" id="IPR033877">
    <property type="entry name" value="Frm2/Hbn1"/>
</dbReference>
<dbReference type="PATRIC" id="fig|54005.3.peg.36"/>
<name>A0A133PSH7_9FIRM</name>
<dbReference type="EMBL" id="LRQE01000002">
    <property type="protein sequence ID" value="KXA31786.1"/>
    <property type="molecule type" value="Genomic_DNA"/>
</dbReference>
<dbReference type="InterPro" id="IPR029479">
    <property type="entry name" value="Nitroreductase"/>
</dbReference>
<dbReference type="Gene3D" id="3.40.109.10">
    <property type="entry name" value="NADH Oxidase"/>
    <property type="match status" value="1"/>
</dbReference>